<name>A0AAV4WPK6_CAEEX</name>
<comment type="caution">
    <text evidence="1">The sequence shown here is derived from an EMBL/GenBank/DDBJ whole genome shotgun (WGS) entry which is preliminary data.</text>
</comment>
<sequence>MVKKSLPLGITETKCHRVNDIRKGLRQRFFTVDEVETFLSSYYIRLPFQEGQAFPFPSLRFCVVFGIEFFS</sequence>
<organism evidence="1 2">
    <name type="scientific">Caerostris extrusa</name>
    <name type="common">Bark spider</name>
    <name type="synonym">Caerostris bankana</name>
    <dbReference type="NCBI Taxonomy" id="172846"/>
    <lineage>
        <taxon>Eukaryota</taxon>
        <taxon>Metazoa</taxon>
        <taxon>Ecdysozoa</taxon>
        <taxon>Arthropoda</taxon>
        <taxon>Chelicerata</taxon>
        <taxon>Arachnida</taxon>
        <taxon>Araneae</taxon>
        <taxon>Araneomorphae</taxon>
        <taxon>Entelegynae</taxon>
        <taxon>Araneoidea</taxon>
        <taxon>Araneidae</taxon>
        <taxon>Caerostris</taxon>
    </lineage>
</organism>
<protein>
    <submittedName>
        <fullName evidence="1">Uncharacterized protein</fullName>
    </submittedName>
</protein>
<accession>A0AAV4WPK6</accession>
<dbReference type="Proteomes" id="UP001054945">
    <property type="component" value="Unassembled WGS sequence"/>
</dbReference>
<evidence type="ECO:0000313" key="2">
    <source>
        <dbReference type="Proteomes" id="UP001054945"/>
    </source>
</evidence>
<evidence type="ECO:0000313" key="1">
    <source>
        <dbReference type="EMBL" id="GIY84189.1"/>
    </source>
</evidence>
<dbReference type="AlphaFoldDB" id="A0AAV4WPK6"/>
<dbReference type="EMBL" id="BPLR01016484">
    <property type="protein sequence ID" value="GIY84189.1"/>
    <property type="molecule type" value="Genomic_DNA"/>
</dbReference>
<proteinExistence type="predicted"/>
<reference evidence="1 2" key="1">
    <citation type="submission" date="2021-06" db="EMBL/GenBank/DDBJ databases">
        <title>Caerostris extrusa draft genome.</title>
        <authorList>
            <person name="Kono N."/>
            <person name="Arakawa K."/>
        </authorList>
    </citation>
    <scope>NUCLEOTIDE SEQUENCE [LARGE SCALE GENOMIC DNA]</scope>
</reference>
<gene>
    <name evidence="1" type="ORF">CEXT_246051</name>
</gene>
<keyword evidence="2" id="KW-1185">Reference proteome</keyword>